<keyword evidence="3" id="KW-0813">Transport</keyword>
<evidence type="ECO:0000256" key="10">
    <source>
        <dbReference type="SAM" id="Phobius"/>
    </source>
</evidence>
<dbReference type="PANTHER" id="PTHR13080:SF20">
    <property type="entry name" value="ATP SYNTHASE SUBUNIT F, MITOCHONDRIAL-RELATED"/>
    <property type="match status" value="1"/>
</dbReference>
<organism evidence="11 12">
    <name type="scientific">Macrosiphum euphorbiae</name>
    <name type="common">potato aphid</name>
    <dbReference type="NCBI Taxonomy" id="13131"/>
    <lineage>
        <taxon>Eukaryota</taxon>
        <taxon>Metazoa</taxon>
        <taxon>Ecdysozoa</taxon>
        <taxon>Arthropoda</taxon>
        <taxon>Hexapoda</taxon>
        <taxon>Insecta</taxon>
        <taxon>Pterygota</taxon>
        <taxon>Neoptera</taxon>
        <taxon>Paraneoptera</taxon>
        <taxon>Hemiptera</taxon>
        <taxon>Sternorrhyncha</taxon>
        <taxon>Aphidomorpha</taxon>
        <taxon>Aphidoidea</taxon>
        <taxon>Aphididae</taxon>
        <taxon>Macrosiphini</taxon>
        <taxon>Macrosiphum</taxon>
    </lineage>
</organism>
<evidence type="ECO:0000256" key="8">
    <source>
        <dbReference type="ARBA" id="ARBA00023136"/>
    </source>
</evidence>
<keyword evidence="4" id="KW-0138">CF(0)</keyword>
<dbReference type="EMBL" id="CARXXK010000002">
    <property type="protein sequence ID" value="CAI6357097.1"/>
    <property type="molecule type" value="Genomic_DNA"/>
</dbReference>
<keyword evidence="9" id="KW-0066">ATP synthesis</keyword>
<name>A0AAV0WMP6_9HEMI</name>
<accession>A0AAV0WMP6</accession>
<dbReference type="GO" id="GO:0031966">
    <property type="term" value="C:mitochondrial membrane"/>
    <property type="evidence" value="ECO:0007669"/>
    <property type="project" value="UniProtKB-SubCell"/>
</dbReference>
<evidence type="ECO:0000313" key="11">
    <source>
        <dbReference type="EMBL" id="CAI6357097.1"/>
    </source>
</evidence>
<dbReference type="Proteomes" id="UP001160148">
    <property type="component" value="Unassembled WGS sequence"/>
</dbReference>
<dbReference type="PANTHER" id="PTHR13080">
    <property type="entry name" value="ATP SYNTHASE F CHAIN, MITOCHONDRIAL-RELATED"/>
    <property type="match status" value="1"/>
</dbReference>
<keyword evidence="8 10" id="KW-0472">Membrane</keyword>
<dbReference type="GO" id="GO:0042776">
    <property type="term" value="P:proton motive force-driven mitochondrial ATP synthesis"/>
    <property type="evidence" value="ECO:0007669"/>
    <property type="project" value="TreeGrafter"/>
</dbReference>
<evidence type="ECO:0000256" key="4">
    <source>
        <dbReference type="ARBA" id="ARBA00022547"/>
    </source>
</evidence>
<reference evidence="11 12" key="1">
    <citation type="submission" date="2023-01" db="EMBL/GenBank/DDBJ databases">
        <authorList>
            <person name="Whitehead M."/>
        </authorList>
    </citation>
    <scope>NUCLEOTIDE SEQUENCE [LARGE SCALE GENOMIC DNA]</scope>
</reference>
<gene>
    <name evidence="11" type="ORF">MEUPH1_LOCUS12762</name>
</gene>
<dbReference type="AlphaFoldDB" id="A0AAV0WMP6"/>
<keyword evidence="12" id="KW-1185">Reference proteome</keyword>
<evidence type="ECO:0000256" key="1">
    <source>
        <dbReference type="ARBA" id="ARBA00004325"/>
    </source>
</evidence>
<dbReference type="GO" id="GO:0045259">
    <property type="term" value="C:proton-transporting ATP synthase complex"/>
    <property type="evidence" value="ECO:0007669"/>
    <property type="project" value="UniProtKB-KW"/>
</dbReference>
<comment type="caution">
    <text evidence="11">The sequence shown here is derived from an EMBL/GenBank/DDBJ whole genome shotgun (WGS) entry which is preliminary data.</text>
</comment>
<comment type="similarity">
    <text evidence="2">Belongs to the ATPase F chain family.</text>
</comment>
<proteinExistence type="inferred from homology"/>
<evidence type="ECO:0000256" key="6">
    <source>
        <dbReference type="ARBA" id="ARBA00023065"/>
    </source>
</evidence>
<evidence type="ECO:0000256" key="7">
    <source>
        <dbReference type="ARBA" id="ARBA00023128"/>
    </source>
</evidence>
<dbReference type="Pfam" id="PF10206">
    <property type="entry name" value="WRW"/>
    <property type="match status" value="1"/>
</dbReference>
<feature type="transmembrane region" description="Helical" evidence="10">
    <location>
        <begin position="116"/>
        <end position="136"/>
    </location>
</feature>
<comment type="subcellular location">
    <subcellularLocation>
        <location evidence="1">Mitochondrion membrane</location>
    </subcellularLocation>
</comment>
<evidence type="ECO:0008006" key="13">
    <source>
        <dbReference type="Google" id="ProtNLM"/>
    </source>
</evidence>
<keyword evidence="5" id="KW-0375">Hydrogen ion transport</keyword>
<evidence type="ECO:0000256" key="9">
    <source>
        <dbReference type="ARBA" id="ARBA00023310"/>
    </source>
</evidence>
<evidence type="ECO:0000256" key="2">
    <source>
        <dbReference type="ARBA" id="ARBA00005895"/>
    </source>
</evidence>
<dbReference type="GO" id="GO:0046933">
    <property type="term" value="F:proton-transporting ATP synthase activity, rotational mechanism"/>
    <property type="evidence" value="ECO:0007669"/>
    <property type="project" value="TreeGrafter"/>
</dbReference>
<evidence type="ECO:0000313" key="12">
    <source>
        <dbReference type="Proteomes" id="UP001160148"/>
    </source>
</evidence>
<keyword evidence="10" id="KW-0812">Transmembrane</keyword>
<dbReference type="InterPro" id="IPR019344">
    <property type="entry name" value="F1F0-ATPsyn_F_prd"/>
</dbReference>
<sequence>MNYIQMIVSFAKTNMQKIQDHPVAAQVFKRIGDHPAAGVFKGIGDYPAEYNPKVHGPYDPARFYGTPSTPFSELKLYEVPQWLKCRNKSPKSFAALFSRAYWRWSHQYVQPKRTTVAPLIQGLTGMMLIFYIINYGKTIRHRNYKYH</sequence>
<keyword evidence="6" id="KW-0406">Ion transport</keyword>
<evidence type="ECO:0000256" key="5">
    <source>
        <dbReference type="ARBA" id="ARBA00022781"/>
    </source>
</evidence>
<keyword evidence="10" id="KW-1133">Transmembrane helix</keyword>
<protein>
    <recommendedName>
        <fullName evidence="13">ATP synthase subunit f, mitochondrial</fullName>
    </recommendedName>
</protein>
<evidence type="ECO:0000256" key="3">
    <source>
        <dbReference type="ARBA" id="ARBA00022448"/>
    </source>
</evidence>
<keyword evidence="7" id="KW-0496">Mitochondrion</keyword>